<keyword evidence="3" id="KW-1185">Reference proteome</keyword>
<evidence type="ECO:0000256" key="1">
    <source>
        <dbReference type="SAM" id="MobiDB-lite"/>
    </source>
</evidence>
<comment type="caution">
    <text evidence="2">The sequence shown here is derived from an EMBL/GenBank/DDBJ whole genome shotgun (WGS) entry which is preliminary data.</text>
</comment>
<evidence type="ECO:0000313" key="2">
    <source>
        <dbReference type="EMBL" id="CCV03101.1"/>
    </source>
</evidence>
<proteinExistence type="predicted"/>
<protein>
    <submittedName>
        <fullName evidence="2">Uncharacterized protein</fullName>
    </submittedName>
</protein>
<organism evidence="2 3">
    <name type="scientific">Mesorhizobium metallidurans STM 2683</name>
    <dbReference type="NCBI Taxonomy" id="1297569"/>
    <lineage>
        <taxon>Bacteria</taxon>
        <taxon>Pseudomonadati</taxon>
        <taxon>Pseudomonadota</taxon>
        <taxon>Alphaproteobacteria</taxon>
        <taxon>Hyphomicrobiales</taxon>
        <taxon>Phyllobacteriaceae</taxon>
        <taxon>Mesorhizobium</taxon>
    </lineage>
</organism>
<dbReference type="EMBL" id="CAUM01000005">
    <property type="protein sequence ID" value="CCV03101.1"/>
    <property type="molecule type" value="Genomic_DNA"/>
</dbReference>
<feature type="compositionally biased region" description="Basic and acidic residues" evidence="1">
    <location>
        <begin position="125"/>
        <end position="135"/>
    </location>
</feature>
<reference evidence="2 3" key="1">
    <citation type="submission" date="2013-02" db="EMBL/GenBank/DDBJ databases">
        <authorList>
            <person name="Genoscope - CEA"/>
        </authorList>
    </citation>
    <scope>NUCLEOTIDE SEQUENCE [LARGE SCALE GENOMIC DNA]</scope>
    <source>
        <strain evidence="2 3">STM 2683</strain>
    </source>
</reference>
<feature type="compositionally biased region" description="Polar residues" evidence="1">
    <location>
        <begin position="115"/>
        <end position="124"/>
    </location>
</feature>
<name>M5ETR4_9HYPH</name>
<sequence length="142" mass="15789">MSAYDGLSDVLRAAGLNWVLEQVEESINLGKTVIRKADASEFIDDQVAGQRRGRRQMQDFVTTQPFSNTERLDLFLDAIERILALPQFSTGVLKILEAESVTFVSERAGDDGHSLLSNAGQQQETARDRFREMRQKAGVTAA</sequence>
<accession>M5ETR4</accession>
<dbReference type="Proteomes" id="UP000012062">
    <property type="component" value="Unassembled WGS sequence"/>
</dbReference>
<dbReference type="AlphaFoldDB" id="M5ETR4"/>
<gene>
    <name evidence="2" type="ORF">MESS2_1020002</name>
</gene>
<feature type="region of interest" description="Disordered" evidence="1">
    <location>
        <begin position="112"/>
        <end position="142"/>
    </location>
</feature>
<evidence type="ECO:0000313" key="3">
    <source>
        <dbReference type="Proteomes" id="UP000012062"/>
    </source>
</evidence>